<dbReference type="FunFam" id="1.20.1720.10:FF:000005">
    <property type="entry name" value="Bcr/CflA family efflux transporter"/>
    <property type="match status" value="1"/>
</dbReference>
<dbReference type="Proteomes" id="UP000572680">
    <property type="component" value="Unassembled WGS sequence"/>
</dbReference>
<dbReference type="GO" id="GO:0042910">
    <property type="term" value="F:xenobiotic transmembrane transporter activity"/>
    <property type="evidence" value="ECO:0007669"/>
    <property type="project" value="InterPro"/>
</dbReference>
<reference evidence="11 12" key="1">
    <citation type="submission" date="2020-08" db="EMBL/GenBank/DDBJ databases">
        <title>Genomic Encyclopedia of Type Strains, Phase IV (KMG-IV): sequencing the most valuable type-strain genomes for metagenomic binning, comparative biology and taxonomic classification.</title>
        <authorList>
            <person name="Goeker M."/>
        </authorList>
    </citation>
    <scope>NUCLEOTIDE SEQUENCE [LARGE SCALE GENOMIC DNA]</scope>
    <source>
        <strain evidence="11 12">DSM 44197</strain>
    </source>
</reference>
<keyword evidence="12" id="KW-1185">Reference proteome</keyword>
<feature type="transmembrane region" description="Helical" evidence="9">
    <location>
        <begin position="29"/>
        <end position="50"/>
    </location>
</feature>
<dbReference type="InterPro" id="IPR020846">
    <property type="entry name" value="MFS_dom"/>
</dbReference>
<evidence type="ECO:0000256" key="5">
    <source>
        <dbReference type="ARBA" id="ARBA00022692"/>
    </source>
</evidence>
<dbReference type="RefSeq" id="WP_182847883.1">
    <property type="nucleotide sequence ID" value="NZ_BAAALP010000026.1"/>
</dbReference>
<organism evidence="11 12">
    <name type="scientific">Actinomadura namibiensis</name>
    <dbReference type="NCBI Taxonomy" id="182080"/>
    <lineage>
        <taxon>Bacteria</taxon>
        <taxon>Bacillati</taxon>
        <taxon>Actinomycetota</taxon>
        <taxon>Actinomycetes</taxon>
        <taxon>Streptosporangiales</taxon>
        <taxon>Thermomonosporaceae</taxon>
        <taxon>Actinomadura</taxon>
    </lineage>
</organism>
<evidence type="ECO:0000256" key="6">
    <source>
        <dbReference type="ARBA" id="ARBA00022989"/>
    </source>
</evidence>
<dbReference type="AlphaFoldDB" id="A0A7W3QQT3"/>
<feature type="transmembrane region" description="Helical" evidence="9">
    <location>
        <begin position="120"/>
        <end position="141"/>
    </location>
</feature>
<dbReference type="GO" id="GO:0005886">
    <property type="term" value="C:plasma membrane"/>
    <property type="evidence" value="ECO:0007669"/>
    <property type="project" value="UniProtKB-SubCell"/>
</dbReference>
<keyword evidence="3" id="KW-0813">Transport</keyword>
<dbReference type="Gene3D" id="1.20.1720.10">
    <property type="entry name" value="Multidrug resistance protein D"/>
    <property type="match status" value="1"/>
</dbReference>
<dbReference type="Pfam" id="PF07690">
    <property type="entry name" value="MFS_1"/>
    <property type="match status" value="1"/>
</dbReference>
<feature type="transmembrane region" description="Helical" evidence="9">
    <location>
        <begin position="324"/>
        <end position="345"/>
    </location>
</feature>
<evidence type="ECO:0000256" key="4">
    <source>
        <dbReference type="ARBA" id="ARBA00022475"/>
    </source>
</evidence>
<keyword evidence="7 9" id="KW-0472">Membrane</keyword>
<dbReference type="NCBIfam" id="TIGR00710">
    <property type="entry name" value="efflux_Bcr_CflA"/>
    <property type="match status" value="1"/>
</dbReference>
<evidence type="ECO:0000256" key="3">
    <source>
        <dbReference type="ARBA" id="ARBA00022448"/>
    </source>
</evidence>
<evidence type="ECO:0000256" key="2">
    <source>
        <dbReference type="ARBA" id="ARBA00006236"/>
    </source>
</evidence>
<proteinExistence type="inferred from homology"/>
<feature type="region of interest" description="Disordered" evidence="8">
    <location>
        <begin position="1"/>
        <end position="22"/>
    </location>
</feature>
<dbReference type="PROSITE" id="PS00216">
    <property type="entry name" value="SUGAR_TRANSPORT_1"/>
    <property type="match status" value="1"/>
</dbReference>
<dbReference type="InterPro" id="IPR036259">
    <property type="entry name" value="MFS_trans_sf"/>
</dbReference>
<keyword evidence="5 9" id="KW-0812">Transmembrane</keyword>
<dbReference type="PANTHER" id="PTHR23502">
    <property type="entry name" value="MAJOR FACILITATOR SUPERFAMILY"/>
    <property type="match status" value="1"/>
</dbReference>
<feature type="transmembrane region" description="Helical" evidence="9">
    <location>
        <begin position="183"/>
        <end position="203"/>
    </location>
</feature>
<feature type="transmembrane region" description="Helical" evidence="9">
    <location>
        <begin position="233"/>
        <end position="252"/>
    </location>
</feature>
<feature type="transmembrane region" description="Helical" evidence="9">
    <location>
        <begin position="153"/>
        <end position="171"/>
    </location>
</feature>
<keyword evidence="4" id="KW-1003">Cell membrane</keyword>
<evidence type="ECO:0000259" key="10">
    <source>
        <dbReference type="PROSITE" id="PS50850"/>
    </source>
</evidence>
<feature type="compositionally biased region" description="Pro residues" evidence="8">
    <location>
        <begin position="8"/>
        <end position="21"/>
    </location>
</feature>
<protein>
    <submittedName>
        <fullName evidence="11">DHA1 family bicyclomycin/chloramphenicol resistance-like MFS transporter</fullName>
    </submittedName>
</protein>
<dbReference type="CDD" id="cd17320">
    <property type="entry name" value="MFS_MdfA_MDR_like"/>
    <property type="match status" value="1"/>
</dbReference>
<gene>
    <name evidence="11" type="ORF">HNR61_007628</name>
</gene>
<evidence type="ECO:0000313" key="12">
    <source>
        <dbReference type="Proteomes" id="UP000572680"/>
    </source>
</evidence>
<accession>A0A7W3QQT3</accession>
<comment type="subcellular location">
    <subcellularLocation>
        <location evidence="1">Cell membrane</location>
        <topology evidence="1">Multi-pass membrane protein</topology>
    </subcellularLocation>
</comment>
<evidence type="ECO:0000313" key="11">
    <source>
        <dbReference type="EMBL" id="MBA8955946.1"/>
    </source>
</evidence>
<dbReference type="InterPro" id="IPR004812">
    <property type="entry name" value="Efflux_drug-R_Bcr/CmlA"/>
</dbReference>
<evidence type="ECO:0000256" key="9">
    <source>
        <dbReference type="SAM" id="Phobius"/>
    </source>
</evidence>
<feature type="transmembrane region" description="Helical" evidence="9">
    <location>
        <begin position="357"/>
        <end position="382"/>
    </location>
</feature>
<dbReference type="InterPro" id="IPR005829">
    <property type="entry name" value="Sugar_transporter_CS"/>
</dbReference>
<feature type="transmembrane region" description="Helical" evidence="9">
    <location>
        <begin position="388"/>
        <end position="409"/>
    </location>
</feature>
<dbReference type="SUPFAM" id="SSF103473">
    <property type="entry name" value="MFS general substrate transporter"/>
    <property type="match status" value="1"/>
</dbReference>
<dbReference type="InterPro" id="IPR011701">
    <property type="entry name" value="MFS"/>
</dbReference>
<evidence type="ECO:0000256" key="8">
    <source>
        <dbReference type="SAM" id="MobiDB-lite"/>
    </source>
</evidence>
<sequence length="420" mass="42050">MAEAPSPTAAPPGASPVPPPASRGRRIRLVMLLGALSAMAPLSTDMYLPALPQVSQDFHTGAAQAQLTLTFSVVGLALGQVVAGPLSDRLGRRRPLLVGMALYTVASLLCALAPSIGTFAALRLVQGAAGAAGIVIARAVVRDLYDGTAAAKFFSTLMLVNGLAPILAPVLGGQLLRLTPWTGVFAVLAGIGVLLFLGSLLWLGETLPAGQRQTGGLTATLGTFRELLADRAFVGYALAQALAFAALFTYISGSPFVLQDLYHLSPQAFSVVFAVNSLGIIAAGQISGRLVGRVRLRRLLGAGLATVTAGGIALLAAVSAGLGLVAVLPALFLVVAGQGLVLPNATTLALSGRPPRVAGSASALVGLAQFALGGAAAPLAGIGGNGTALPMAITIAATALAAAAVLILVPPRHSADTPSN</sequence>
<evidence type="ECO:0000256" key="7">
    <source>
        <dbReference type="ARBA" id="ARBA00023136"/>
    </source>
</evidence>
<feature type="transmembrane region" description="Helical" evidence="9">
    <location>
        <begin position="264"/>
        <end position="287"/>
    </location>
</feature>
<evidence type="ECO:0000256" key="1">
    <source>
        <dbReference type="ARBA" id="ARBA00004651"/>
    </source>
</evidence>
<keyword evidence="6 9" id="KW-1133">Transmembrane helix</keyword>
<feature type="domain" description="Major facilitator superfamily (MFS) profile" evidence="10">
    <location>
        <begin position="29"/>
        <end position="414"/>
    </location>
</feature>
<dbReference type="PROSITE" id="PS50850">
    <property type="entry name" value="MFS"/>
    <property type="match status" value="1"/>
</dbReference>
<comment type="caution">
    <text evidence="11">The sequence shown here is derived from an EMBL/GenBank/DDBJ whole genome shotgun (WGS) entry which is preliminary data.</text>
</comment>
<feature type="transmembrane region" description="Helical" evidence="9">
    <location>
        <begin position="95"/>
        <end position="114"/>
    </location>
</feature>
<dbReference type="GO" id="GO:1990961">
    <property type="term" value="P:xenobiotic detoxification by transmembrane export across the plasma membrane"/>
    <property type="evidence" value="ECO:0007669"/>
    <property type="project" value="InterPro"/>
</dbReference>
<feature type="transmembrane region" description="Helical" evidence="9">
    <location>
        <begin position="299"/>
        <end position="318"/>
    </location>
</feature>
<feature type="transmembrane region" description="Helical" evidence="9">
    <location>
        <begin position="62"/>
        <end position="83"/>
    </location>
</feature>
<name>A0A7W3QQT3_ACTNM</name>
<dbReference type="EMBL" id="JACJIA010000013">
    <property type="protein sequence ID" value="MBA8955946.1"/>
    <property type="molecule type" value="Genomic_DNA"/>
</dbReference>
<comment type="similarity">
    <text evidence="2">Belongs to the major facilitator superfamily. Bcr/CmlA family.</text>
</comment>
<dbReference type="PANTHER" id="PTHR23502:SF132">
    <property type="entry name" value="POLYAMINE TRANSPORTER 2-RELATED"/>
    <property type="match status" value="1"/>
</dbReference>